<keyword evidence="2" id="KW-0125">Carotenoid biosynthesis</keyword>
<reference evidence="5 6" key="1">
    <citation type="submission" date="2016-12" db="EMBL/GenBank/DDBJ databases">
        <title>Discovery of methanogenic haloarchaea.</title>
        <authorList>
            <person name="Sorokin D.Y."/>
            <person name="Makarova K.S."/>
            <person name="Abbas B."/>
            <person name="Ferrer M."/>
            <person name="Golyshin P.N."/>
        </authorList>
    </citation>
    <scope>NUCLEOTIDE SEQUENCE [LARGE SCALE GENOMIC DNA]</scope>
    <source>
        <strain evidence="5">AMET1</strain>
    </source>
</reference>
<dbReference type="GO" id="GO:0016117">
    <property type="term" value="P:carotenoid biosynthetic process"/>
    <property type="evidence" value="ECO:0007669"/>
    <property type="project" value="UniProtKB-KW"/>
</dbReference>
<dbReference type="Proteomes" id="UP000195137">
    <property type="component" value="Unassembled WGS sequence"/>
</dbReference>
<accession>A0A1Y3GBJ1</accession>
<dbReference type="InterPro" id="IPR036188">
    <property type="entry name" value="FAD/NAD-bd_sf"/>
</dbReference>
<sequence length="487" mass="55923">MKEKALVIGAGLGGLSAAITLATEGYEVEIYEKNSHIGGKLNQKTIEGYKFDLGPSILTMPHIFEQLFEKAGENLYDHISTTRLDPQWRCFFEDGTQIDLHDNIDKMDSNPEITTKDVKQLKEYMDYSRKLYETAEKGYFKEGLDTMKEVTDHYGKINALRKFDYLNTMQEGINKRVTNPYLQNIMGFFIKYVGSSSLHAPAVLNMLPHIQYEYGLHYIDGGMYNLAIAIQKILDKHNIPVHKNVEITKLKTTNNKITHAILDNSEEIPADLFISNMETVPTYRDLTKDKELATEYDNKYEASCSGLVIHLGVDKEYPMLQHHNFFFSKNQKEHFQKVFKEHKIPDDPTIYLVAPKRTDPNVAPEGHDNLKILPHIPHLTDKPPTPQQYQQLKQKVLNKLERMGLKDLQKHIVYEEHWTPRNIKKLYKSNRGSIYGVVSDKKKNKGFKSPKKSTKYQNLYFVGGSVNPGAGMPMVTLSGQKLHKKIN</sequence>
<gene>
    <name evidence="5" type="ORF">AMET1_0440</name>
</gene>
<evidence type="ECO:0000313" key="5">
    <source>
        <dbReference type="EMBL" id="OUJ18789.1"/>
    </source>
</evidence>
<organism evidence="5 6">
    <name type="scientific">Methanonatronarchaeum thermophilum</name>
    <dbReference type="NCBI Taxonomy" id="1927129"/>
    <lineage>
        <taxon>Archaea</taxon>
        <taxon>Methanobacteriati</taxon>
        <taxon>Methanobacteriota</taxon>
        <taxon>Methanonatronarchaeia</taxon>
        <taxon>Methanonatronarchaeales</taxon>
        <taxon>Methanonatronarchaeaceae</taxon>
        <taxon>Methanonatronarchaeum</taxon>
    </lineage>
</organism>
<keyword evidence="6" id="KW-1185">Reference proteome</keyword>
<dbReference type="Gene3D" id="3.50.50.60">
    <property type="entry name" value="FAD/NAD(P)-binding domain"/>
    <property type="match status" value="2"/>
</dbReference>
<dbReference type="NCBIfam" id="TIGR02734">
    <property type="entry name" value="crtI_fam"/>
    <property type="match status" value="1"/>
</dbReference>
<dbReference type="Pfam" id="PF01593">
    <property type="entry name" value="Amino_oxidase"/>
    <property type="match status" value="1"/>
</dbReference>
<dbReference type="OrthoDB" id="40741at2157"/>
<dbReference type="PANTHER" id="PTHR43734:SF7">
    <property type="entry name" value="4,4'-DIAPONEUROSPORENE OXYGENASE"/>
    <property type="match status" value="1"/>
</dbReference>
<dbReference type="GO" id="GO:0016491">
    <property type="term" value="F:oxidoreductase activity"/>
    <property type="evidence" value="ECO:0007669"/>
    <property type="project" value="UniProtKB-KW"/>
</dbReference>
<evidence type="ECO:0000313" key="6">
    <source>
        <dbReference type="Proteomes" id="UP000195137"/>
    </source>
</evidence>
<dbReference type="SUPFAM" id="SSF51905">
    <property type="entry name" value="FAD/NAD(P)-binding domain"/>
    <property type="match status" value="1"/>
</dbReference>
<evidence type="ECO:0000256" key="3">
    <source>
        <dbReference type="ARBA" id="ARBA00023002"/>
    </source>
</evidence>
<dbReference type="PANTHER" id="PTHR43734">
    <property type="entry name" value="PHYTOENE DESATURASE"/>
    <property type="match status" value="1"/>
</dbReference>
<feature type="domain" description="Amine oxidase" evidence="4">
    <location>
        <begin position="12"/>
        <end position="480"/>
    </location>
</feature>
<comment type="caution">
    <text evidence="5">The sequence shown here is derived from an EMBL/GenBank/DDBJ whole genome shotgun (WGS) entry which is preliminary data.</text>
</comment>
<comment type="pathway">
    <text evidence="1">Carotenoid biosynthesis.</text>
</comment>
<name>A0A1Y3GBJ1_9EURY</name>
<evidence type="ECO:0000259" key="4">
    <source>
        <dbReference type="Pfam" id="PF01593"/>
    </source>
</evidence>
<protein>
    <submittedName>
        <fullName evidence="5">Phytoene dehydrogenase family enzyme</fullName>
    </submittedName>
</protein>
<evidence type="ECO:0000256" key="1">
    <source>
        <dbReference type="ARBA" id="ARBA00004829"/>
    </source>
</evidence>
<dbReference type="RefSeq" id="WP_086636849.1">
    <property type="nucleotide sequence ID" value="NZ_MRZU01000003.1"/>
</dbReference>
<dbReference type="InterPro" id="IPR002937">
    <property type="entry name" value="Amino_oxidase"/>
</dbReference>
<proteinExistence type="predicted"/>
<evidence type="ECO:0000256" key="2">
    <source>
        <dbReference type="ARBA" id="ARBA00022746"/>
    </source>
</evidence>
<keyword evidence="3" id="KW-0560">Oxidoreductase</keyword>
<dbReference type="AlphaFoldDB" id="A0A1Y3GBJ1"/>
<dbReference type="InterPro" id="IPR014105">
    <property type="entry name" value="Carotenoid/retinoid_OxRdtase"/>
</dbReference>
<dbReference type="EMBL" id="MRZU01000003">
    <property type="protein sequence ID" value="OUJ18789.1"/>
    <property type="molecule type" value="Genomic_DNA"/>
</dbReference>